<evidence type="ECO:0000313" key="1">
    <source>
        <dbReference type="EMBL" id="MFC5491859.1"/>
    </source>
</evidence>
<gene>
    <name evidence="1" type="ORF">ACFPKY_02030</name>
</gene>
<dbReference type="Proteomes" id="UP001595956">
    <property type="component" value="Unassembled WGS sequence"/>
</dbReference>
<protein>
    <submittedName>
        <fullName evidence="1">Uncharacterized protein</fullName>
    </submittedName>
</protein>
<reference evidence="2" key="1">
    <citation type="journal article" date="2019" name="Int. J. Syst. Evol. Microbiol.">
        <title>The Global Catalogue of Microorganisms (GCM) 10K type strain sequencing project: providing services to taxonomists for standard genome sequencing and annotation.</title>
        <authorList>
            <consortium name="The Broad Institute Genomics Platform"/>
            <consortium name="The Broad Institute Genome Sequencing Center for Infectious Disease"/>
            <person name="Wu L."/>
            <person name="Ma J."/>
        </authorList>
    </citation>
    <scope>NUCLEOTIDE SEQUENCE [LARGE SCALE GENOMIC DNA]</scope>
    <source>
        <strain evidence="2">KACC 13778</strain>
    </source>
</reference>
<comment type="caution">
    <text evidence="1">The sequence shown here is derived from an EMBL/GenBank/DDBJ whole genome shotgun (WGS) entry which is preliminary data.</text>
</comment>
<dbReference type="RefSeq" id="WP_345181375.1">
    <property type="nucleotide sequence ID" value="NZ_BAABFQ010000008.1"/>
</dbReference>
<evidence type="ECO:0000313" key="2">
    <source>
        <dbReference type="Proteomes" id="UP001595956"/>
    </source>
</evidence>
<name>A0ABW0MY99_9ACTN</name>
<sequence length="96" mass="10059">MKVPNAPVAQGGKAKICVKVTTSGSGEARGRVSVAVRKRSGGGIVFADSKRYDGRTCFKTGPLRAAGKYFARGSFQASAKSPFDDSDNTAVFVVKK</sequence>
<organism evidence="1 2">
    <name type="scientific">Nocardioides caricicola</name>
    <dbReference type="NCBI Taxonomy" id="634770"/>
    <lineage>
        <taxon>Bacteria</taxon>
        <taxon>Bacillati</taxon>
        <taxon>Actinomycetota</taxon>
        <taxon>Actinomycetes</taxon>
        <taxon>Propionibacteriales</taxon>
        <taxon>Nocardioidaceae</taxon>
        <taxon>Nocardioides</taxon>
    </lineage>
</organism>
<dbReference type="EMBL" id="JBHSMD010000001">
    <property type="protein sequence ID" value="MFC5491859.1"/>
    <property type="molecule type" value="Genomic_DNA"/>
</dbReference>
<accession>A0ABW0MY99</accession>
<proteinExistence type="predicted"/>
<keyword evidence="2" id="KW-1185">Reference proteome</keyword>